<proteinExistence type="predicted"/>
<reference evidence="2" key="1">
    <citation type="submission" date="2016-03" db="EMBL/GenBank/DDBJ databases">
        <title>Draft genome sequence of Rosellinia necatrix.</title>
        <authorList>
            <person name="Kanematsu S."/>
        </authorList>
    </citation>
    <scope>NUCLEOTIDE SEQUENCE [LARGE SCALE GENOMIC DNA]</scope>
    <source>
        <strain evidence="2">W97</strain>
    </source>
</reference>
<keyword evidence="3" id="KW-1185">Reference proteome</keyword>
<feature type="signal peptide" evidence="1">
    <location>
        <begin position="1"/>
        <end position="24"/>
    </location>
</feature>
<feature type="chain" id="PRO_5012774699" description="Protein kinase domain-containing protein" evidence="1">
    <location>
        <begin position="25"/>
        <end position="77"/>
    </location>
</feature>
<dbReference type="Proteomes" id="UP000054516">
    <property type="component" value="Unassembled WGS sequence"/>
</dbReference>
<organism evidence="2">
    <name type="scientific">Rosellinia necatrix</name>
    <name type="common">White root-rot fungus</name>
    <dbReference type="NCBI Taxonomy" id="77044"/>
    <lineage>
        <taxon>Eukaryota</taxon>
        <taxon>Fungi</taxon>
        <taxon>Dikarya</taxon>
        <taxon>Ascomycota</taxon>
        <taxon>Pezizomycotina</taxon>
        <taxon>Sordariomycetes</taxon>
        <taxon>Xylariomycetidae</taxon>
        <taxon>Xylariales</taxon>
        <taxon>Xylariaceae</taxon>
        <taxon>Rosellinia</taxon>
    </lineage>
</organism>
<evidence type="ECO:0000313" key="2">
    <source>
        <dbReference type="EMBL" id="GAW27047.1"/>
    </source>
</evidence>
<evidence type="ECO:0008006" key="4">
    <source>
        <dbReference type="Google" id="ProtNLM"/>
    </source>
</evidence>
<name>A0A1S8AAF6_ROSNE</name>
<dbReference type="EMBL" id="DF977510">
    <property type="protein sequence ID" value="GAW27047.1"/>
    <property type="molecule type" value="Genomic_DNA"/>
</dbReference>
<sequence length="77" mass="8890">MEDPPGTFSEIQMFWICMFGLVDALASIQVQRDHPFTTYLWHGDIKPETILDVRGRFKMVDWVTATPEKFAELNEAA</sequence>
<protein>
    <recommendedName>
        <fullName evidence="4">Protein kinase domain-containing protein</fullName>
    </recommendedName>
</protein>
<evidence type="ECO:0000313" key="3">
    <source>
        <dbReference type="Proteomes" id="UP000054516"/>
    </source>
</evidence>
<accession>A0A1S8AAF6</accession>
<dbReference type="OrthoDB" id="9992527at2759"/>
<gene>
    <name evidence="2" type="ORF">SAMD00023353_6500050</name>
</gene>
<dbReference type="STRING" id="77044.A0A1S8AAF6"/>
<dbReference type="AlphaFoldDB" id="A0A1S8AAF6"/>
<evidence type="ECO:0000256" key="1">
    <source>
        <dbReference type="SAM" id="SignalP"/>
    </source>
</evidence>
<keyword evidence="1" id="KW-0732">Signal</keyword>